<comment type="caution">
    <text evidence="1">The sequence shown here is derived from an EMBL/GenBank/DDBJ whole genome shotgun (WGS) entry which is preliminary data.</text>
</comment>
<proteinExistence type="predicted"/>
<gene>
    <name evidence="1" type="ORF">GCM10009825_26450</name>
</gene>
<organism evidence="1 2">
    <name type="scientific">Arthrobacter humicola</name>
    <dbReference type="NCBI Taxonomy" id="409291"/>
    <lineage>
        <taxon>Bacteria</taxon>
        <taxon>Bacillati</taxon>
        <taxon>Actinomycetota</taxon>
        <taxon>Actinomycetes</taxon>
        <taxon>Micrococcales</taxon>
        <taxon>Micrococcaceae</taxon>
        <taxon>Arthrobacter</taxon>
    </lineage>
</organism>
<sequence length="183" mass="18331">MTAYASGAARPNASNLNFSAGQTVPNLVTVPVGSDGKVTLFNSSSGTSQLIADVAGYYLPGTPTATGAFKAIGPTRILDTRNTKPVAADSAVSVQVAGANGVPTGALAAVFNLTVTSPKSFGFITAYPNGSARPNASNLNFSTGQTVPNLVSVALGSDGKVALFNRSSGSSQLIADLAGYFLP</sequence>
<evidence type="ECO:0000313" key="2">
    <source>
        <dbReference type="Proteomes" id="UP001500102"/>
    </source>
</evidence>
<dbReference type="EMBL" id="BAAAQB010000037">
    <property type="protein sequence ID" value="GAA2139484.1"/>
    <property type="molecule type" value="Genomic_DNA"/>
</dbReference>
<accession>A0ABN2ZAZ9</accession>
<protein>
    <submittedName>
        <fullName evidence="1">Uncharacterized protein</fullName>
    </submittedName>
</protein>
<dbReference type="Proteomes" id="UP001500102">
    <property type="component" value="Unassembled WGS sequence"/>
</dbReference>
<evidence type="ECO:0000313" key="1">
    <source>
        <dbReference type="EMBL" id="GAA2139484.1"/>
    </source>
</evidence>
<keyword evidence="2" id="KW-1185">Reference proteome</keyword>
<reference evidence="1 2" key="1">
    <citation type="journal article" date="2019" name="Int. J. Syst. Evol. Microbiol.">
        <title>The Global Catalogue of Microorganisms (GCM) 10K type strain sequencing project: providing services to taxonomists for standard genome sequencing and annotation.</title>
        <authorList>
            <consortium name="The Broad Institute Genomics Platform"/>
            <consortium name="The Broad Institute Genome Sequencing Center for Infectious Disease"/>
            <person name="Wu L."/>
            <person name="Ma J."/>
        </authorList>
    </citation>
    <scope>NUCLEOTIDE SEQUENCE [LARGE SCALE GENOMIC DNA]</scope>
    <source>
        <strain evidence="1 2">JCM 15921</strain>
    </source>
</reference>
<name>A0ABN2ZAZ9_9MICC</name>